<dbReference type="FunFam" id="3.40.640.10:FF:000059">
    <property type="entry name" value="Serine palmitoyl CoA transferase subunit LcbA"/>
    <property type="match status" value="1"/>
</dbReference>
<dbReference type="SUPFAM" id="SSF53383">
    <property type="entry name" value="PLP-dependent transferases"/>
    <property type="match status" value="1"/>
</dbReference>
<dbReference type="InterPro" id="IPR050087">
    <property type="entry name" value="AON_synthase_class-II"/>
</dbReference>
<evidence type="ECO:0000256" key="5">
    <source>
        <dbReference type="ARBA" id="ARBA00013220"/>
    </source>
</evidence>
<evidence type="ECO:0000256" key="6">
    <source>
        <dbReference type="ARBA" id="ARBA00022679"/>
    </source>
</evidence>
<dbReference type="Proteomes" id="UP000030752">
    <property type="component" value="Unassembled WGS sequence"/>
</dbReference>
<dbReference type="GO" id="GO:0005783">
    <property type="term" value="C:endoplasmic reticulum"/>
    <property type="evidence" value="ECO:0007669"/>
    <property type="project" value="TreeGrafter"/>
</dbReference>
<dbReference type="InterPro" id="IPR015421">
    <property type="entry name" value="PyrdxlP-dep_Trfase_major"/>
</dbReference>
<keyword evidence="8" id="KW-0746">Sphingolipid metabolism</keyword>
<evidence type="ECO:0000313" key="13">
    <source>
        <dbReference type="Proteomes" id="UP000030752"/>
    </source>
</evidence>
<comment type="similarity">
    <text evidence="4">Belongs to the class-II pyridoxal-phosphate-dependent aminotransferase family.</text>
</comment>
<protein>
    <recommendedName>
        <fullName evidence="5">serine C-palmitoyltransferase</fullName>
        <ecNumber evidence="5">2.3.1.50</ecNumber>
    </recommendedName>
</protein>
<proteinExistence type="inferred from homology"/>
<keyword evidence="7" id="KW-0663">Pyridoxal phosphate</keyword>
<dbReference type="PANTHER" id="PTHR13693">
    <property type="entry name" value="CLASS II AMINOTRANSFERASE/8-AMINO-7-OXONONANOATE SYNTHASE"/>
    <property type="match status" value="1"/>
</dbReference>
<dbReference type="eggNOG" id="KOG1358">
    <property type="taxonomic scope" value="Eukaryota"/>
</dbReference>
<evidence type="ECO:0000256" key="8">
    <source>
        <dbReference type="ARBA" id="ARBA00022919"/>
    </source>
</evidence>
<dbReference type="GO" id="GO:0016020">
    <property type="term" value="C:membrane"/>
    <property type="evidence" value="ECO:0007669"/>
    <property type="project" value="GOC"/>
</dbReference>
<dbReference type="OrthoDB" id="3168162at2759"/>
<keyword evidence="9" id="KW-0443">Lipid metabolism</keyword>
<dbReference type="InParanoid" id="W2RMX0"/>
<dbReference type="VEuPathDB" id="FungiDB:HMPREF1541_07474"/>
<reference evidence="12 13" key="1">
    <citation type="submission" date="2013-03" db="EMBL/GenBank/DDBJ databases">
        <title>The Genome Sequence of Phialophora europaea CBS 101466.</title>
        <authorList>
            <consortium name="The Broad Institute Genomics Platform"/>
            <person name="Cuomo C."/>
            <person name="de Hoog S."/>
            <person name="Gorbushina A."/>
            <person name="Walker B."/>
            <person name="Young S.K."/>
            <person name="Zeng Q."/>
            <person name="Gargeya S."/>
            <person name="Fitzgerald M."/>
            <person name="Haas B."/>
            <person name="Abouelleil A."/>
            <person name="Allen A.W."/>
            <person name="Alvarado L."/>
            <person name="Arachchi H.M."/>
            <person name="Berlin A.M."/>
            <person name="Chapman S.B."/>
            <person name="Gainer-Dewar J."/>
            <person name="Goldberg J."/>
            <person name="Griggs A."/>
            <person name="Gujja S."/>
            <person name="Hansen M."/>
            <person name="Howarth C."/>
            <person name="Imamovic A."/>
            <person name="Ireland A."/>
            <person name="Larimer J."/>
            <person name="McCowan C."/>
            <person name="Murphy C."/>
            <person name="Pearson M."/>
            <person name="Poon T.W."/>
            <person name="Priest M."/>
            <person name="Roberts A."/>
            <person name="Saif S."/>
            <person name="Shea T."/>
            <person name="Sisk P."/>
            <person name="Sykes S."/>
            <person name="Wortman J."/>
            <person name="Nusbaum C."/>
            <person name="Birren B."/>
        </authorList>
    </citation>
    <scope>NUCLEOTIDE SEQUENCE [LARGE SCALE GENOMIC DNA]</scope>
    <source>
        <strain evidence="12 13">CBS 101466</strain>
    </source>
</reference>
<dbReference type="RefSeq" id="XP_008720020.1">
    <property type="nucleotide sequence ID" value="XM_008721798.1"/>
</dbReference>
<dbReference type="Pfam" id="PF00155">
    <property type="entry name" value="Aminotran_1_2"/>
    <property type="match status" value="1"/>
</dbReference>
<feature type="domain" description="Aminotransferase class I/classII large" evidence="11">
    <location>
        <begin position="125"/>
        <end position="490"/>
    </location>
</feature>
<dbReference type="EC" id="2.3.1.50" evidence="5"/>
<evidence type="ECO:0000256" key="7">
    <source>
        <dbReference type="ARBA" id="ARBA00022898"/>
    </source>
</evidence>
<evidence type="ECO:0000256" key="9">
    <source>
        <dbReference type="ARBA" id="ARBA00023098"/>
    </source>
</evidence>
<dbReference type="HOGENOM" id="CLU_015846_0_2_1"/>
<dbReference type="PANTHER" id="PTHR13693:SF2">
    <property type="entry name" value="SERINE PALMITOYLTRANSFERASE 1"/>
    <property type="match status" value="1"/>
</dbReference>
<evidence type="ECO:0000259" key="11">
    <source>
        <dbReference type="Pfam" id="PF00155"/>
    </source>
</evidence>
<evidence type="ECO:0000256" key="1">
    <source>
        <dbReference type="ARBA" id="ARBA00001933"/>
    </source>
</evidence>
<dbReference type="AlphaFoldDB" id="W2RMX0"/>
<name>W2RMX0_CYPE1</name>
<evidence type="ECO:0000256" key="3">
    <source>
        <dbReference type="ARBA" id="ARBA00004991"/>
    </source>
</evidence>
<evidence type="ECO:0000256" key="2">
    <source>
        <dbReference type="ARBA" id="ARBA00004760"/>
    </source>
</evidence>
<evidence type="ECO:0000256" key="4">
    <source>
        <dbReference type="ARBA" id="ARBA00008392"/>
    </source>
</evidence>
<dbReference type="GO" id="GO:0030170">
    <property type="term" value="F:pyridoxal phosphate binding"/>
    <property type="evidence" value="ECO:0007669"/>
    <property type="project" value="InterPro"/>
</dbReference>
<sequence length="508" mass="56300">MNTTEISDHVVTLVNAAGEQFHKIPGSAIFLRYVKSSYQNDPVRSAVELFLVLFAIRYLLAPTYSTKPNYVKLSEEEIDDLVDEWQPEPLVGKTTPFEEAELEKRPVIIGPTGPRVKLSNGRTVTNLASLNFYNFNANENLKERAIQTLRTYGVGPCGPPGFYGTQDVHMKVEADLAAFLGTQACIIYAQAFSTISSVIPAFSKRGDIIVADKGVNYSIRKGIQISRSNVRWFEHNDMEDLQRVLAKVTKEQTKKPLTRKFIITEGIFENSGEMIDLPKIIDLKAKYKFRLILDETCSFGVLGRTGRGITEHQHVDSAEVDIIVGSMSGALAGAGGFCAGSDDVVEHQRITAAAYTYSAALPAMAAVTVSETVMMLQTQPDLRIQLRENLKAMWGQLDPRSDWMYCTSVPENPIMLLVLKPEVISSKRLGMEDQQQLLQDIVDESLAQGVMITRVKALSPDPSGARTQIHVQQPALKVCLTIGLTKKEIEKAGTIIRHAITKIVSRKR</sequence>
<comment type="cofactor">
    <cofactor evidence="1">
        <name>pyridoxal 5'-phosphate</name>
        <dbReference type="ChEBI" id="CHEBI:597326"/>
    </cofactor>
</comment>
<accession>W2RMX0</accession>
<keyword evidence="10" id="KW-0012">Acyltransferase</keyword>
<dbReference type="EMBL" id="KB822723">
    <property type="protein sequence ID" value="ETN37851.1"/>
    <property type="molecule type" value="Genomic_DNA"/>
</dbReference>
<evidence type="ECO:0000313" key="12">
    <source>
        <dbReference type="EMBL" id="ETN37851.1"/>
    </source>
</evidence>
<dbReference type="GO" id="GO:0046513">
    <property type="term" value="P:ceramide biosynthetic process"/>
    <property type="evidence" value="ECO:0007669"/>
    <property type="project" value="TreeGrafter"/>
</dbReference>
<dbReference type="GeneID" id="19974813"/>
<dbReference type="InterPro" id="IPR015422">
    <property type="entry name" value="PyrdxlP-dep_Trfase_small"/>
</dbReference>
<evidence type="ECO:0000256" key="10">
    <source>
        <dbReference type="ARBA" id="ARBA00023315"/>
    </source>
</evidence>
<dbReference type="Gene3D" id="3.40.640.10">
    <property type="entry name" value="Type I PLP-dependent aspartate aminotransferase-like (Major domain)"/>
    <property type="match status" value="1"/>
</dbReference>
<comment type="pathway">
    <text evidence="3">Sphingolipid metabolism.</text>
</comment>
<comment type="pathway">
    <text evidence="2">Lipid metabolism; sphingolipid metabolism.</text>
</comment>
<dbReference type="Gene3D" id="3.90.1150.10">
    <property type="entry name" value="Aspartate Aminotransferase, domain 1"/>
    <property type="match status" value="1"/>
</dbReference>
<keyword evidence="13" id="KW-1185">Reference proteome</keyword>
<dbReference type="FunCoup" id="W2RMX0">
    <property type="interactions" value="887"/>
</dbReference>
<dbReference type="GO" id="GO:0046512">
    <property type="term" value="P:sphingosine biosynthetic process"/>
    <property type="evidence" value="ECO:0007669"/>
    <property type="project" value="TreeGrafter"/>
</dbReference>
<dbReference type="InterPro" id="IPR004839">
    <property type="entry name" value="Aminotransferase_I/II_large"/>
</dbReference>
<dbReference type="InterPro" id="IPR015424">
    <property type="entry name" value="PyrdxlP-dep_Trfase"/>
</dbReference>
<organism evidence="12 13">
    <name type="scientific">Cyphellophora europaea (strain CBS 101466)</name>
    <name type="common">Phialophora europaea</name>
    <dbReference type="NCBI Taxonomy" id="1220924"/>
    <lineage>
        <taxon>Eukaryota</taxon>
        <taxon>Fungi</taxon>
        <taxon>Dikarya</taxon>
        <taxon>Ascomycota</taxon>
        <taxon>Pezizomycotina</taxon>
        <taxon>Eurotiomycetes</taxon>
        <taxon>Chaetothyriomycetidae</taxon>
        <taxon>Chaetothyriales</taxon>
        <taxon>Cyphellophoraceae</taxon>
        <taxon>Cyphellophora</taxon>
    </lineage>
</organism>
<dbReference type="STRING" id="1220924.W2RMX0"/>
<gene>
    <name evidence="12" type="ORF">HMPREF1541_07474</name>
</gene>
<dbReference type="GO" id="GO:0004758">
    <property type="term" value="F:serine C-palmitoyltransferase activity"/>
    <property type="evidence" value="ECO:0007669"/>
    <property type="project" value="TreeGrafter"/>
</dbReference>
<keyword evidence="6" id="KW-0808">Transferase</keyword>